<feature type="transmembrane region" description="Helical" evidence="7">
    <location>
        <begin position="260"/>
        <end position="280"/>
    </location>
</feature>
<feature type="domain" description="Major facilitator superfamily (MFS) profile" evidence="8">
    <location>
        <begin position="1"/>
        <end position="434"/>
    </location>
</feature>
<dbReference type="InterPro" id="IPR011701">
    <property type="entry name" value="MFS"/>
</dbReference>
<keyword evidence="3 7" id="KW-0812">Transmembrane</keyword>
<accession>A0ABQ1P3T2</accession>
<feature type="transmembrane region" description="Helical" evidence="7">
    <location>
        <begin position="405"/>
        <end position="427"/>
    </location>
</feature>
<feature type="transmembrane region" description="Helical" evidence="7">
    <location>
        <begin position="292"/>
        <end position="314"/>
    </location>
</feature>
<dbReference type="Proteomes" id="UP000597761">
    <property type="component" value="Unassembled WGS sequence"/>
</dbReference>
<dbReference type="SUPFAM" id="SSF103473">
    <property type="entry name" value="MFS general substrate transporter"/>
    <property type="match status" value="1"/>
</dbReference>
<organism evidence="9 10">
    <name type="scientific">Tersicoccus solisilvae</name>
    <dbReference type="NCBI Taxonomy" id="1882339"/>
    <lineage>
        <taxon>Bacteria</taxon>
        <taxon>Bacillati</taxon>
        <taxon>Actinomycetota</taxon>
        <taxon>Actinomycetes</taxon>
        <taxon>Micrococcales</taxon>
        <taxon>Micrococcaceae</taxon>
        <taxon>Tersicoccus</taxon>
    </lineage>
</organism>
<evidence type="ECO:0000256" key="5">
    <source>
        <dbReference type="ARBA" id="ARBA00023136"/>
    </source>
</evidence>
<feature type="transmembrane region" description="Helical" evidence="7">
    <location>
        <begin position="50"/>
        <end position="68"/>
    </location>
</feature>
<sequence length="451" mass="45443">MVDGAQDRDDAAAYGRGTRSPAQPATPVRAPGLWRRADYRWWLTTDTSTAFGRALLGLAVPLLALYVTGSPGQAGVVGAVGATGRVLATIPGGVLTDRHDRRRLILLGATLGTLLAVALAAVQLAGVLDFWLLVALNLLMNVRSGLFDAVPNAALPAVVESERRGSAVAANQGRDAVVSLAGGPVGGVLMGIGHVVPFLGTAVLHVLSAVAALRIRADLRPAPEDGGGPGAGAPTEATGLLREAWAGFAWLAHRPELRGLMAVSTILNLGINAAITAVVFGLQQRGEAPSAIGLVSASVGLGLLAGSLVATVLVQRVPTGLLSGVGLLTMAGATAFLPVAGSLPAVCAVLAVSMAAAPVINAGLLGYLLVAVPSRLLGRASSALDVLALGAVPLAPLLAGFSYTAWGWSGVLGACAGLCGVAAVLAITHRGLRSLPVAARWPDHAARSDRR</sequence>
<keyword evidence="5 7" id="KW-0472">Membrane</keyword>
<feature type="compositionally biased region" description="Basic and acidic residues" evidence="6">
    <location>
        <begin position="1"/>
        <end position="11"/>
    </location>
</feature>
<evidence type="ECO:0000256" key="7">
    <source>
        <dbReference type="SAM" id="Phobius"/>
    </source>
</evidence>
<feature type="transmembrane region" description="Helical" evidence="7">
    <location>
        <begin position="382"/>
        <end position="399"/>
    </location>
</feature>
<feature type="transmembrane region" description="Helical" evidence="7">
    <location>
        <begin position="74"/>
        <end position="95"/>
    </location>
</feature>
<evidence type="ECO:0000256" key="4">
    <source>
        <dbReference type="ARBA" id="ARBA00022989"/>
    </source>
</evidence>
<keyword evidence="2" id="KW-1003">Cell membrane</keyword>
<feature type="region of interest" description="Disordered" evidence="6">
    <location>
        <begin position="1"/>
        <end position="28"/>
    </location>
</feature>
<reference evidence="10" key="1">
    <citation type="journal article" date="2019" name="Int. J. Syst. Evol. Microbiol.">
        <title>The Global Catalogue of Microorganisms (GCM) 10K type strain sequencing project: providing services to taxonomists for standard genome sequencing and annotation.</title>
        <authorList>
            <consortium name="The Broad Institute Genomics Platform"/>
            <consortium name="The Broad Institute Genome Sequencing Center for Infectious Disease"/>
            <person name="Wu L."/>
            <person name="Ma J."/>
        </authorList>
    </citation>
    <scope>NUCLEOTIDE SEQUENCE [LARGE SCALE GENOMIC DNA]</scope>
    <source>
        <strain evidence="10">CGMCC 1.15480</strain>
    </source>
</reference>
<feature type="transmembrane region" description="Helical" evidence="7">
    <location>
        <begin position="349"/>
        <end position="370"/>
    </location>
</feature>
<evidence type="ECO:0000256" key="3">
    <source>
        <dbReference type="ARBA" id="ARBA00022692"/>
    </source>
</evidence>
<proteinExistence type="predicted"/>
<keyword evidence="4 7" id="KW-1133">Transmembrane helix</keyword>
<protein>
    <submittedName>
        <fullName evidence="9">MFS transporter</fullName>
    </submittedName>
</protein>
<evidence type="ECO:0000259" key="8">
    <source>
        <dbReference type="PROSITE" id="PS50850"/>
    </source>
</evidence>
<feature type="transmembrane region" description="Helical" evidence="7">
    <location>
        <begin position="104"/>
        <end position="134"/>
    </location>
</feature>
<feature type="transmembrane region" description="Helical" evidence="7">
    <location>
        <begin position="188"/>
        <end position="213"/>
    </location>
</feature>
<feature type="transmembrane region" description="Helical" evidence="7">
    <location>
        <begin position="321"/>
        <end position="343"/>
    </location>
</feature>
<dbReference type="Gene3D" id="1.20.1250.20">
    <property type="entry name" value="MFS general substrate transporter like domains"/>
    <property type="match status" value="1"/>
</dbReference>
<keyword evidence="10" id="KW-1185">Reference proteome</keyword>
<evidence type="ECO:0000256" key="6">
    <source>
        <dbReference type="SAM" id="MobiDB-lite"/>
    </source>
</evidence>
<comment type="subcellular location">
    <subcellularLocation>
        <location evidence="1">Cell membrane</location>
        <topology evidence="1">Multi-pass membrane protein</topology>
    </subcellularLocation>
</comment>
<dbReference type="PROSITE" id="PS50850">
    <property type="entry name" value="MFS"/>
    <property type="match status" value="1"/>
</dbReference>
<evidence type="ECO:0000313" key="9">
    <source>
        <dbReference type="EMBL" id="GGC90579.1"/>
    </source>
</evidence>
<dbReference type="Pfam" id="PF07690">
    <property type="entry name" value="MFS_1"/>
    <property type="match status" value="1"/>
</dbReference>
<dbReference type="InterPro" id="IPR020846">
    <property type="entry name" value="MFS_dom"/>
</dbReference>
<comment type="caution">
    <text evidence="9">The sequence shown here is derived from an EMBL/GenBank/DDBJ whole genome shotgun (WGS) entry which is preliminary data.</text>
</comment>
<dbReference type="EMBL" id="BMJI01000008">
    <property type="protein sequence ID" value="GGC90579.1"/>
    <property type="molecule type" value="Genomic_DNA"/>
</dbReference>
<name>A0ABQ1P3T2_9MICC</name>
<dbReference type="CDD" id="cd06173">
    <property type="entry name" value="MFS_MefA_like"/>
    <property type="match status" value="1"/>
</dbReference>
<dbReference type="PANTHER" id="PTHR23513">
    <property type="entry name" value="INTEGRAL MEMBRANE EFFLUX PROTEIN-RELATED"/>
    <property type="match status" value="1"/>
</dbReference>
<gene>
    <name evidence="9" type="ORF">GCM10011512_16970</name>
</gene>
<dbReference type="InterPro" id="IPR036259">
    <property type="entry name" value="MFS_trans_sf"/>
</dbReference>
<evidence type="ECO:0000256" key="2">
    <source>
        <dbReference type="ARBA" id="ARBA00022475"/>
    </source>
</evidence>
<evidence type="ECO:0000256" key="1">
    <source>
        <dbReference type="ARBA" id="ARBA00004651"/>
    </source>
</evidence>
<dbReference type="PANTHER" id="PTHR23513:SF6">
    <property type="entry name" value="MAJOR FACILITATOR SUPERFAMILY ASSOCIATED DOMAIN-CONTAINING PROTEIN"/>
    <property type="match status" value="1"/>
</dbReference>
<evidence type="ECO:0000313" key="10">
    <source>
        <dbReference type="Proteomes" id="UP000597761"/>
    </source>
</evidence>